<gene>
    <name evidence="8" type="ORF">EAX61_13720</name>
</gene>
<evidence type="ECO:0000313" key="8">
    <source>
        <dbReference type="EMBL" id="RMB56659.1"/>
    </source>
</evidence>
<dbReference type="Pfam" id="PF00486">
    <property type="entry name" value="Trans_reg_C"/>
    <property type="match status" value="1"/>
</dbReference>
<sequence length="231" mass="26557">MSKIKLLLAEDEPALGQIVQESLETRDFDVTLCKDGAQALEKFNNGEFAILVLDVMMPKMDGFTLAKKIRETNEEIPIIFLTAKSQTADVVEGFSIGGNDYMKKPFSVEELIVRIHNLLGRTKLQRESEVLEIGDYRFDFPRQILRFRESGNESQEEQNLTHREAHLLFHLVKNKNQVLDRSLILKKLWGDDDFFSGRSMDVFITKLRKKLSNDPNVSIVNVRGYGYKLIC</sequence>
<evidence type="ECO:0000256" key="3">
    <source>
        <dbReference type="ARBA" id="ARBA00023125"/>
    </source>
</evidence>
<evidence type="ECO:0000256" key="4">
    <source>
        <dbReference type="PROSITE-ProRule" id="PRU00169"/>
    </source>
</evidence>
<dbReference type="GO" id="GO:0005829">
    <property type="term" value="C:cytosol"/>
    <property type="evidence" value="ECO:0007669"/>
    <property type="project" value="TreeGrafter"/>
</dbReference>
<keyword evidence="1 4" id="KW-0597">Phosphoprotein</keyword>
<dbReference type="GO" id="GO:0006355">
    <property type="term" value="P:regulation of DNA-templated transcription"/>
    <property type="evidence" value="ECO:0007669"/>
    <property type="project" value="InterPro"/>
</dbReference>
<dbReference type="InterPro" id="IPR016032">
    <property type="entry name" value="Sig_transdc_resp-reg_C-effctor"/>
</dbReference>
<dbReference type="SMART" id="SM00862">
    <property type="entry name" value="Trans_reg_C"/>
    <property type="match status" value="1"/>
</dbReference>
<dbReference type="InterPro" id="IPR011006">
    <property type="entry name" value="CheY-like_superfamily"/>
</dbReference>
<protein>
    <submittedName>
        <fullName evidence="8">DNA-binding response regulator</fullName>
    </submittedName>
</protein>
<feature type="modified residue" description="4-aspartylphosphate" evidence="4">
    <location>
        <position position="54"/>
    </location>
</feature>
<dbReference type="GO" id="GO:0032993">
    <property type="term" value="C:protein-DNA complex"/>
    <property type="evidence" value="ECO:0007669"/>
    <property type="project" value="TreeGrafter"/>
</dbReference>
<dbReference type="PROSITE" id="PS51755">
    <property type="entry name" value="OMPR_PHOB"/>
    <property type="match status" value="1"/>
</dbReference>
<dbReference type="PANTHER" id="PTHR48111">
    <property type="entry name" value="REGULATOR OF RPOS"/>
    <property type="match status" value="1"/>
</dbReference>
<dbReference type="AlphaFoldDB" id="A0A3M0G6C6"/>
<dbReference type="Gene3D" id="3.40.50.2300">
    <property type="match status" value="1"/>
</dbReference>
<dbReference type="InterPro" id="IPR039420">
    <property type="entry name" value="WalR-like"/>
</dbReference>
<dbReference type="GO" id="GO:0000976">
    <property type="term" value="F:transcription cis-regulatory region binding"/>
    <property type="evidence" value="ECO:0007669"/>
    <property type="project" value="TreeGrafter"/>
</dbReference>
<proteinExistence type="predicted"/>
<dbReference type="SMART" id="SM00448">
    <property type="entry name" value="REC"/>
    <property type="match status" value="1"/>
</dbReference>
<dbReference type="EMBL" id="REFV01000015">
    <property type="protein sequence ID" value="RMB56659.1"/>
    <property type="molecule type" value="Genomic_DNA"/>
</dbReference>
<evidence type="ECO:0000259" key="6">
    <source>
        <dbReference type="PROSITE" id="PS50110"/>
    </source>
</evidence>
<dbReference type="GO" id="GO:0000156">
    <property type="term" value="F:phosphorelay response regulator activity"/>
    <property type="evidence" value="ECO:0007669"/>
    <property type="project" value="TreeGrafter"/>
</dbReference>
<dbReference type="CDD" id="cd00383">
    <property type="entry name" value="trans_reg_C"/>
    <property type="match status" value="1"/>
</dbReference>
<dbReference type="SUPFAM" id="SSF46894">
    <property type="entry name" value="C-terminal effector domain of the bipartite response regulators"/>
    <property type="match status" value="1"/>
</dbReference>
<dbReference type="SUPFAM" id="SSF52172">
    <property type="entry name" value="CheY-like"/>
    <property type="match status" value="1"/>
</dbReference>
<keyword evidence="3 5" id="KW-0238">DNA-binding</keyword>
<dbReference type="Proteomes" id="UP000281985">
    <property type="component" value="Unassembled WGS sequence"/>
</dbReference>
<dbReference type="OrthoDB" id="9790442at2"/>
<evidence type="ECO:0000259" key="7">
    <source>
        <dbReference type="PROSITE" id="PS51755"/>
    </source>
</evidence>
<evidence type="ECO:0000256" key="1">
    <source>
        <dbReference type="ARBA" id="ARBA00022553"/>
    </source>
</evidence>
<feature type="domain" description="Response regulatory" evidence="6">
    <location>
        <begin position="5"/>
        <end position="119"/>
    </location>
</feature>
<comment type="caution">
    <text evidence="8">The sequence shown here is derived from an EMBL/GenBank/DDBJ whole genome shotgun (WGS) entry which is preliminary data.</text>
</comment>
<accession>A0A3M0G6C6</accession>
<name>A0A3M0G6C6_9FLAO</name>
<feature type="DNA-binding region" description="OmpR/PhoB-type" evidence="5">
    <location>
        <begin position="128"/>
        <end position="231"/>
    </location>
</feature>
<dbReference type="InterPro" id="IPR001789">
    <property type="entry name" value="Sig_transdc_resp-reg_receiver"/>
</dbReference>
<keyword evidence="9" id="KW-1185">Reference proteome</keyword>
<evidence type="ECO:0000313" key="9">
    <source>
        <dbReference type="Proteomes" id="UP000281985"/>
    </source>
</evidence>
<dbReference type="Gene3D" id="1.10.10.10">
    <property type="entry name" value="Winged helix-like DNA-binding domain superfamily/Winged helix DNA-binding domain"/>
    <property type="match status" value="1"/>
</dbReference>
<organism evidence="8 9">
    <name type="scientific">Dokdonia sinensis</name>
    <dbReference type="NCBI Taxonomy" id="2479847"/>
    <lineage>
        <taxon>Bacteria</taxon>
        <taxon>Pseudomonadati</taxon>
        <taxon>Bacteroidota</taxon>
        <taxon>Flavobacteriia</taxon>
        <taxon>Flavobacteriales</taxon>
        <taxon>Flavobacteriaceae</taxon>
        <taxon>Dokdonia</taxon>
    </lineage>
</organism>
<feature type="domain" description="OmpR/PhoB-type" evidence="7">
    <location>
        <begin position="128"/>
        <end position="231"/>
    </location>
</feature>
<dbReference type="InterPro" id="IPR001867">
    <property type="entry name" value="OmpR/PhoB-type_DNA-bd"/>
</dbReference>
<dbReference type="CDD" id="cd17574">
    <property type="entry name" value="REC_OmpR"/>
    <property type="match status" value="1"/>
</dbReference>
<dbReference type="PROSITE" id="PS50110">
    <property type="entry name" value="RESPONSE_REGULATORY"/>
    <property type="match status" value="1"/>
</dbReference>
<keyword evidence="2" id="KW-0902">Two-component regulatory system</keyword>
<dbReference type="Pfam" id="PF00072">
    <property type="entry name" value="Response_reg"/>
    <property type="match status" value="1"/>
</dbReference>
<dbReference type="PANTHER" id="PTHR48111:SF40">
    <property type="entry name" value="PHOSPHATE REGULON TRANSCRIPTIONAL REGULATORY PROTEIN PHOB"/>
    <property type="match status" value="1"/>
</dbReference>
<evidence type="ECO:0000256" key="5">
    <source>
        <dbReference type="PROSITE-ProRule" id="PRU01091"/>
    </source>
</evidence>
<reference evidence="8 9" key="1">
    <citation type="submission" date="2018-10" db="EMBL/GenBank/DDBJ databases">
        <title>Dokdonia luteus sp. nov., isolated from sea water.</title>
        <authorList>
            <person name="Zhou L.Y."/>
            <person name="Du Z.J."/>
        </authorList>
    </citation>
    <scope>NUCLEOTIDE SEQUENCE [LARGE SCALE GENOMIC DNA]</scope>
    <source>
        <strain evidence="8 9">SH27</strain>
    </source>
</reference>
<evidence type="ECO:0000256" key="2">
    <source>
        <dbReference type="ARBA" id="ARBA00023012"/>
    </source>
</evidence>
<dbReference type="RefSeq" id="WP_121918280.1">
    <property type="nucleotide sequence ID" value="NZ_REFV01000015.1"/>
</dbReference>
<dbReference type="InterPro" id="IPR036388">
    <property type="entry name" value="WH-like_DNA-bd_sf"/>
</dbReference>